<dbReference type="EMBL" id="CAJOBE010001995">
    <property type="protein sequence ID" value="CAF3790989.1"/>
    <property type="molecule type" value="Genomic_DNA"/>
</dbReference>
<reference evidence="4" key="1">
    <citation type="submission" date="2021-02" db="EMBL/GenBank/DDBJ databases">
        <authorList>
            <person name="Nowell W R."/>
        </authorList>
    </citation>
    <scope>NUCLEOTIDE SEQUENCE</scope>
</reference>
<feature type="region of interest" description="Disordered" evidence="1">
    <location>
        <begin position="36"/>
        <end position="209"/>
    </location>
</feature>
<dbReference type="EMBL" id="CAJNOL010000841">
    <property type="protein sequence ID" value="CAF1216443.1"/>
    <property type="molecule type" value="Genomic_DNA"/>
</dbReference>
<evidence type="ECO:0000313" key="2">
    <source>
        <dbReference type="EMBL" id="CAF1214230.1"/>
    </source>
</evidence>
<evidence type="ECO:0000313" key="5">
    <source>
        <dbReference type="Proteomes" id="UP000663870"/>
    </source>
</evidence>
<name>A0A819B5B2_9BILA</name>
<protein>
    <submittedName>
        <fullName evidence="4">Uncharacterized protein</fullName>
    </submittedName>
</protein>
<evidence type="ECO:0000313" key="4">
    <source>
        <dbReference type="EMBL" id="CAF3790989.1"/>
    </source>
</evidence>
<feature type="compositionally biased region" description="Low complexity" evidence="1">
    <location>
        <begin position="59"/>
        <end position="71"/>
    </location>
</feature>
<evidence type="ECO:0000313" key="6">
    <source>
        <dbReference type="Proteomes" id="UP000663874"/>
    </source>
</evidence>
<feature type="compositionally biased region" description="Polar residues" evidence="1">
    <location>
        <begin position="36"/>
        <end position="54"/>
    </location>
</feature>
<evidence type="ECO:0000313" key="3">
    <source>
        <dbReference type="EMBL" id="CAF1216443.1"/>
    </source>
</evidence>
<dbReference type="EMBL" id="CAJNOU010001505">
    <property type="protein sequence ID" value="CAF1214230.1"/>
    <property type="molecule type" value="Genomic_DNA"/>
</dbReference>
<keyword evidence="5" id="KW-1185">Reference proteome</keyword>
<accession>A0A819B5B2</accession>
<sequence length="422" mass="48841">MNALEEEYSFLAPTWKLPSIGTTSMYPGTYDASYLSSGSGLDSETINRNNQTYNPRYVPQPTNYPQTTNQQPRRRPIPSGPPPPPPPPLQTHQHNENLNVNHDLTINHNSQNDEYNIPIQPRNNNGYSNQQIDNRNLNYPSPPQPIQKRVQIIDHNRQTPSTDIISGRESHNSSPYNNNYHSPEINQNHQKFKSRRNQNDDNKSDSNVQRSHNFNVHEYLYGLSAPHPGSYVSAFKNHRRRLQDEKYNPKSVMTEYKNFVQNGGFGPAFNNYDHLAYEQKLQTENKRKTYSKIVRTTNQYKVEEQKRIQNNGGQQRHGVYVSPMLRRRPPPDATRSHFLSAEESRLGIPYRYSILSPILIASLPTHRYVLNSPLLHQSIFDKLHPWNQNDILSGEFYVDRTNRSSSISTCSHLSKNKSYSFL</sequence>
<dbReference type="Proteomes" id="UP000663889">
    <property type="component" value="Unassembled WGS sequence"/>
</dbReference>
<feature type="compositionally biased region" description="Low complexity" evidence="1">
    <location>
        <begin position="172"/>
        <end position="183"/>
    </location>
</feature>
<evidence type="ECO:0000256" key="1">
    <source>
        <dbReference type="SAM" id="MobiDB-lite"/>
    </source>
</evidence>
<proteinExistence type="predicted"/>
<organism evidence="4 6">
    <name type="scientific">Rotaria sordida</name>
    <dbReference type="NCBI Taxonomy" id="392033"/>
    <lineage>
        <taxon>Eukaryota</taxon>
        <taxon>Metazoa</taxon>
        <taxon>Spiralia</taxon>
        <taxon>Gnathifera</taxon>
        <taxon>Rotifera</taxon>
        <taxon>Eurotatoria</taxon>
        <taxon>Bdelloidea</taxon>
        <taxon>Philodinida</taxon>
        <taxon>Philodinidae</taxon>
        <taxon>Rotaria</taxon>
    </lineage>
</organism>
<feature type="compositionally biased region" description="Polar residues" evidence="1">
    <location>
        <begin position="90"/>
        <end position="114"/>
    </location>
</feature>
<dbReference type="AlphaFoldDB" id="A0A819B5B2"/>
<dbReference type="Proteomes" id="UP000663874">
    <property type="component" value="Unassembled WGS sequence"/>
</dbReference>
<feature type="compositionally biased region" description="Pro residues" evidence="1">
    <location>
        <begin position="78"/>
        <end position="89"/>
    </location>
</feature>
<comment type="caution">
    <text evidence="4">The sequence shown here is derived from an EMBL/GenBank/DDBJ whole genome shotgun (WGS) entry which is preliminary data.</text>
</comment>
<dbReference type="Proteomes" id="UP000663870">
    <property type="component" value="Unassembled WGS sequence"/>
</dbReference>
<gene>
    <name evidence="4" type="ORF">FNK824_LOCUS14438</name>
    <name evidence="3" type="ORF">JXQ802_LOCUS25209</name>
    <name evidence="2" type="ORF">SEV965_LOCUS21834</name>
</gene>
<feature type="compositionally biased region" description="Polar residues" evidence="1">
    <location>
        <begin position="121"/>
        <end position="139"/>
    </location>
</feature>